<dbReference type="AlphaFoldDB" id="A0A6J8D0U8"/>
<gene>
    <name evidence="5" type="ORF">MCOR_36311</name>
</gene>
<evidence type="ECO:0000313" key="6">
    <source>
        <dbReference type="Proteomes" id="UP000507470"/>
    </source>
</evidence>
<evidence type="ECO:0000256" key="2">
    <source>
        <dbReference type="ARBA" id="ARBA00022898"/>
    </source>
</evidence>
<dbReference type="EMBL" id="CACVKT020006490">
    <property type="protein sequence ID" value="CAC5402353.1"/>
    <property type="molecule type" value="Genomic_DNA"/>
</dbReference>
<protein>
    <submittedName>
        <fullName evidence="5">AGXT2L1</fullName>
        <ecNumber evidence="5">4.2.3.2</ecNumber>
    </submittedName>
</protein>
<dbReference type="Gene3D" id="3.90.1150.10">
    <property type="entry name" value="Aspartate Aminotransferase, domain 1"/>
    <property type="match status" value="1"/>
</dbReference>
<proteinExistence type="inferred from homology"/>
<dbReference type="GO" id="GO:0030170">
    <property type="term" value="F:pyridoxal phosphate binding"/>
    <property type="evidence" value="ECO:0007669"/>
    <property type="project" value="InterPro"/>
</dbReference>
<sequence length="486" mass="53698">MPEKQTFKQTLQMKRNYMGRACKLHFESAPLKIVQASRQYMYDDTGNEYLDCIGNISHVGHCHPHVTRAGQDQLGTLVASTGFLNEKSVEYAKRMIETLPEKLCVCFMVNSGSEANDLAVRLCRSYTGHHDVMVIDHAFHGNVSVIADLSPFKWQKLGMEKKDWVHVVPFPDTYRGKYREDSINPGLLYANEARNIIQSAHEKKRKIAAFLCEPMMVTAGVVEYPPHFLSQTFRAVHEAGGLCIIDEVNTGLGRTGDHFWAFQSQDVVPDILVVGKPLGNGFPMAMVITSKEIADNLSDYTNTFGGNPVACSIGLAVLDVIQNEKLQSSAKSVGKCFKDGLKAIAPNHPMIGDVRGRGMIVGIEIVTDKESRKPAPEAADLLAYKLKENKIIIANEGQDKNVMLITPPLCFTCDNARHVVQAIDSALAEIEKGASEAGLNQSSFGENRMDIPLNILSMPSTSGYSSEESDFDSEHPSKRARYEEVD</sequence>
<keyword evidence="2 3" id="KW-0663">Pyridoxal phosphate</keyword>
<evidence type="ECO:0000256" key="3">
    <source>
        <dbReference type="RuleBase" id="RU003560"/>
    </source>
</evidence>
<comment type="similarity">
    <text evidence="1 3">Belongs to the class-III pyridoxal-phosphate-dependent aminotransferase family.</text>
</comment>
<dbReference type="GO" id="GO:0050459">
    <property type="term" value="F:ethanolamine-phosphate phospho-lyase activity"/>
    <property type="evidence" value="ECO:0007669"/>
    <property type="project" value="UniProtKB-EC"/>
</dbReference>
<feature type="compositionally biased region" description="Polar residues" evidence="4">
    <location>
        <begin position="457"/>
        <end position="466"/>
    </location>
</feature>
<dbReference type="InterPro" id="IPR005814">
    <property type="entry name" value="Aminotrans_3"/>
</dbReference>
<dbReference type="PIRSF" id="PIRSF000521">
    <property type="entry name" value="Transaminase_4ab_Lys_Orn"/>
    <property type="match status" value="1"/>
</dbReference>
<dbReference type="Pfam" id="PF00202">
    <property type="entry name" value="Aminotran_3"/>
    <property type="match status" value="1"/>
</dbReference>
<dbReference type="InterPro" id="IPR015424">
    <property type="entry name" value="PyrdxlP-dep_Trfase"/>
</dbReference>
<dbReference type="PANTHER" id="PTHR45688:SF13">
    <property type="entry name" value="ALANINE--GLYOXYLATE AMINOTRANSFERASE 2-LIKE"/>
    <property type="match status" value="1"/>
</dbReference>
<reference evidence="5 6" key="1">
    <citation type="submission" date="2020-06" db="EMBL/GenBank/DDBJ databases">
        <authorList>
            <person name="Li R."/>
            <person name="Bekaert M."/>
        </authorList>
    </citation>
    <scope>NUCLEOTIDE SEQUENCE [LARGE SCALE GENOMIC DNA]</scope>
    <source>
        <strain evidence="6">wild</strain>
    </source>
</reference>
<feature type="region of interest" description="Disordered" evidence="4">
    <location>
        <begin position="454"/>
        <end position="486"/>
    </location>
</feature>
<feature type="compositionally biased region" description="Basic and acidic residues" evidence="4">
    <location>
        <begin position="472"/>
        <end position="486"/>
    </location>
</feature>
<dbReference type="Proteomes" id="UP000507470">
    <property type="component" value="Unassembled WGS sequence"/>
</dbReference>
<evidence type="ECO:0000313" key="5">
    <source>
        <dbReference type="EMBL" id="CAC5402353.1"/>
    </source>
</evidence>
<dbReference type="InterPro" id="IPR015422">
    <property type="entry name" value="PyrdxlP-dep_Trfase_small"/>
</dbReference>
<keyword evidence="5" id="KW-0456">Lyase</keyword>
<dbReference type="GO" id="GO:0008483">
    <property type="term" value="F:transaminase activity"/>
    <property type="evidence" value="ECO:0007669"/>
    <property type="project" value="InterPro"/>
</dbReference>
<dbReference type="PROSITE" id="PS00600">
    <property type="entry name" value="AA_TRANSFER_CLASS_3"/>
    <property type="match status" value="1"/>
</dbReference>
<dbReference type="EC" id="4.2.3.2" evidence="5"/>
<dbReference type="OrthoDB" id="10261433at2759"/>
<evidence type="ECO:0000256" key="4">
    <source>
        <dbReference type="SAM" id="MobiDB-lite"/>
    </source>
</evidence>
<dbReference type="PANTHER" id="PTHR45688">
    <property type="match status" value="1"/>
</dbReference>
<dbReference type="CDD" id="cd00610">
    <property type="entry name" value="OAT_like"/>
    <property type="match status" value="1"/>
</dbReference>
<dbReference type="InterPro" id="IPR015421">
    <property type="entry name" value="PyrdxlP-dep_Trfase_major"/>
</dbReference>
<organism evidence="5 6">
    <name type="scientific">Mytilus coruscus</name>
    <name type="common">Sea mussel</name>
    <dbReference type="NCBI Taxonomy" id="42192"/>
    <lineage>
        <taxon>Eukaryota</taxon>
        <taxon>Metazoa</taxon>
        <taxon>Spiralia</taxon>
        <taxon>Lophotrochozoa</taxon>
        <taxon>Mollusca</taxon>
        <taxon>Bivalvia</taxon>
        <taxon>Autobranchia</taxon>
        <taxon>Pteriomorphia</taxon>
        <taxon>Mytilida</taxon>
        <taxon>Mytiloidea</taxon>
        <taxon>Mytilidae</taxon>
        <taxon>Mytilinae</taxon>
        <taxon>Mytilus</taxon>
    </lineage>
</organism>
<accession>A0A6J8D0U8</accession>
<dbReference type="SUPFAM" id="SSF53383">
    <property type="entry name" value="PLP-dependent transferases"/>
    <property type="match status" value="1"/>
</dbReference>
<name>A0A6J8D0U8_MYTCO</name>
<dbReference type="Gene3D" id="3.40.640.10">
    <property type="entry name" value="Type I PLP-dependent aspartate aminotransferase-like (Major domain)"/>
    <property type="match status" value="1"/>
</dbReference>
<dbReference type="InterPro" id="IPR049704">
    <property type="entry name" value="Aminotrans_3_PPA_site"/>
</dbReference>
<keyword evidence="6" id="KW-1185">Reference proteome</keyword>
<dbReference type="GO" id="GO:0005739">
    <property type="term" value="C:mitochondrion"/>
    <property type="evidence" value="ECO:0007669"/>
    <property type="project" value="TreeGrafter"/>
</dbReference>
<evidence type="ECO:0000256" key="1">
    <source>
        <dbReference type="ARBA" id="ARBA00008954"/>
    </source>
</evidence>